<accession>A0A172ZL96</accession>
<evidence type="ECO:0000256" key="2">
    <source>
        <dbReference type="ARBA" id="ARBA00022448"/>
    </source>
</evidence>
<dbReference type="KEGG" id="pbv:AR543_19060"/>
<dbReference type="SMART" id="SM00382">
    <property type="entry name" value="AAA"/>
    <property type="match status" value="1"/>
</dbReference>
<reference evidence="6 7" key="2">
    <citation type="journal article" date="2016" name="Int. J. Syst. Evol. Microbiol.">
        <title>Paenibacillus bovis sp. nov., isolated from raw yak (Bos grunniens) milk.</title>
        <authorList>
            <person name="Gao C."/>
            <person name="Han J."/>
            <person name="Liu Z."/>
            <person name="Xu X."/>
            <person name="Hang F."/>
            <person name="Wu Z."/>
        </authorList>
    </citation>
    <scope>NUCLEOTIDE SEQUENCE [LARGE SCALE GENOMIC DNA]</scope>
    <source>
        <strain evidence="6 7">BD3526</strain>
    </source>
</reference>
<dbReference type="AlphaFoldDB" id="A0A172ZL96"/>
<comment type="similarity">
    <text evidence="1">Belongs to the ABC transporter superfamily.</text>
</comment>
<name>A0A172ZL96_9BACL</name>
<gene>
    <name evidence="6" type="ORF">AR543_19060</name>
</gene>
<dbReference type="STRING" id="1616788.AR543_19060"/>
<keyword evidence="7" id="KW-1185">Reference proteome</keyword>
<dbReference type="Pfam" id="PF00005">
    <property type="entry name" value="ABC_tran"/>
    <property type="match status" value="1"/>
</dbReference>
<dbReference type="PROSITE" id="PS50893">
    <property type="entry name" value="ABC_TRANSPORTER_2"/>
    <property type="match status" value="1"/>
</dbReference>
<dbReference type="SUPFAM" id="SSF52540">
    <property type="entry name" value="P-loop containing nucleoside triphosphate hydrolases"/>
    <property type="match status" value="1"/>
</dbReference>
<dbReference type="OrthoDB" id="9804819at2"/>
<keyword evidence="4 6" id="KW-0067">ATP-binding</keyword>
<dbReference type="InterPro" id="IPR027417">
    <property type="entry name" value="P-loop_NTPase"/>
</dbReference>
<organism evidence="6 7">
    <name type="scientific">Paenibacillus bovis</name>
    <dbReference type="NCBI Taxonomy" id="1616788"/>
    <lineage>
        <taxon>Bacteria</taxon>
        <taxon>Bacillati</taxon>
        <taxon>Bacillota</taxon>
        <taxon>Bacilli</taxon>
        <taxon>Bacillales</taxon>
        <taxon>Paenibacillaceae</taxon>
        <taxon>Paenibacillus</taxon>
    </lineage>
</organism>
<proteinExistence type="inferred from homology"/>
<sequence>MSEWIMETEGLTKTYRKFTPVDQLQLHVREGEVYGFLGPNGAGKTTTIRMLLGLIRPSTGSIRIFGRELPRHRSFILRQVGSMVESPSYYGHLTGKENLKLTCTLLQIPETEVDRVLDIVRLRQAQHKLARTYSLGMKQRLGIAQALLGNPRLLILDEPTNGLDPAGIQEIRELIVQLPRQYRITVFVSSHILREIERVANRVGIIHTGRLLFEGEMSELHRQGTPFVQLHAEPAQQTLDYLREWGYPVVQEDHGMNIMSDPAEASVINRRLVNRNIEVSHLSIGGQSLEDIFLEMTKGADSL</sequence>
<dbReference type="PANTHER" id="PTHR43335">
    <property type="entry name" value="ABC TRANSPORTER, ATP-BINDING PROTEIN"/>
    <property type="match status" value="1"/>
</dbReference>
<dbReference type="EMBL" id="CP013023">
    <property type="protein sequence ID" value="ANF97910.1"/>
    <property type="molecule type" value="Genomic_DNA"/>
</dbReference>
<dbReference type="GO" id="GO:0016887">
    <property type="term" value="F:ATP hydrolysis activity"/>
    <property type="evidence" value="ECO:0007669"/>
    <property type="project" value="InterPro"/>
</dbReference>
<keyword evidence="2" id="KW-0813">Transport</keyword>
<dbReference type="CDD" id="cd03268">
    <property type="entry name" value="ABC_BcrA_bacitracin_resist"/>
    <property type="match status" value="1"/>
</dbReference>
<evidence type="ECO:0000256" key="1">
    <source>
        <dbReference type="ARBA" id="ARBA00005417"/>
    </source>
</evidence>
<reference evidence="7" key="1">
    <citation type="submission" date="2015-10" db="EMBL/GenBank/DDBJ databases">
        <title>Genome of Paenibacillus bovis sp. nov.</title>
        <authorList>
            <person name="Wu Z."/>
            <person name="Gao C."/>
            <person name="Liu Z."/>
            <person name="Zheng H."/>
        </authorList>
    </citation>
    <scope>NUCLEOTIDE SEQUENCE [LARGE SCALE GENOMIC DNA]</scope>
    <source>
        <strain evidence="7">BD3526</strain>
    </source>
</reference>
<dbReference type="PROSITE" id="PS00211">
    <property type="entry name" value="ABC_TRANSPORTER_1"/>
    <property type="match status" value="1"/>
</dbReference>
<dbReference type="PANTHER" id="PTHR43335:SF4">
    <property type="entry name" value="ABC TRANSPORTER, ATP-BINDING PROTEIN"/>
    <property type="match status" value="1"/>
</dbReference>
<evidence type="ECO:0000313" key="6">
    <source>
        <dbReference type="EMBL" id="ANF97910.1"/>
    </source>
</evidence>
<dbReference type="InterPro" id="IPR017871">
    <property type="entry name" value="ABC_transporter-like_CS"/>
</dbReference>
<protein>
    <submittedName>
        <fullName evidence="6">Bacitracin ABC transporter ATP-binding protein</fullName>
    </submittedName>
</protein>
<dbReference type="Gene3D" id="3.40.50.300">
    <property type="entry name" value="P-loop containing nucleotide triphosphate hydrolases"/>
    <property type="match status" value="1"/>
</dbReference>
<dbReference type="GO" id="GO:0005524">
    <property type="term" value="F:ATP binding"/>
    <property type="evidence" value="ECO:0007669"/>
    <property type="project" value="UniProtKB-KW"/>
</dbReference>
<keyword evidence="3" id="KW-0547">Nucleotide-binding</keyword>
<evidence type="ECO:0000313" key="7">
    <source>
        <dbReference type="Proteomes" id="UP000078148"/>
    </source>
</evidence>
<evidence type="ECO:0000256" key="4">
    <source>
        <dbReference type="ARBA" id="ARBA00022840"/>
    </source>
</evidence>
<feature type="domain" description="ABC transporter" evidence="5">
    <location>
        <begin position="6"/>
        <end position="233"/>
    </location>
</feature>
<dbReference type="InterPro" id="IPR003439">
    <property type="entry name" value="ABC_transporter-like_ATP-bd"/>
</dbReference>
<evidence type="ECO:0000259" key="5">
    <source>
        <dbReference type="PROSITE" id="PS50893"/>
    </source>
</evidence>
<dbReference type="RefSeq" id="WP_060536004.1">
    <property type="nucleotide sequence ID" value="NZ_CP013023.1"/>
</dbReference>
<dbReference type="InterPro" id="IPR003593">
    <property type="entry name" value="AAA+_ATPase"/>
</dbReference>
<evidence type="ECO:0000256" key="3">
    <source>
        <dbReference type="ARBA" id="ARBA00022741"/>
    </source>
</evidence>
<dbReference type="Proteomes" id="UP000078148">
    <property type="component" value="Chromosome"/>
</dbReference>